<protein>
    <submittedName>
        <fullName evidence="2">Uncharacterized protein</fullName>
    </submittedName>
</protein>
<evidence type="ECO:0000256" key="1">
    <source>
        <dbReference type="SAM" id="MobiDB-lite"/>
    </source>
</evidence>
<organism evidence="2 3">
    <name type="scientific">Chelatococcus asaccharovorans</name>
    <dbReference type="NCBI Taxonomy" id="28210"/>
    <lineage>
        <taxon>Bacteria</taxon>
        <taxon>Pseudomonadati</taxon>
        <taxon>Pseudomonadota</taxon>
        <taxon>Alphaproteobacteria</taxon>
        <taxon>Hyphomicrobiales</taxon>
        <taxon>Chelatococcaceae</taxon>
        <taxon>Chelatococcus</taxon>
    </lineage>
</organism>
<dbReference type="AlphaFoldDB" id="A0A2V3UAR0"/>
<dbReference type="OrthoDB" id="8449884at2"/>
<feature type="region of interest" description="Disordered" evidence="1">
    <location>
        <begin position="36"/>
        <end position="57"/>
    </location>
</feature>
<dbReference type="RefSeq" id="WP_110373821.1">
    <property type="nucleotide sequence ID" value="NZ_JAHBRY010000001.1"/>
</dbReference>
<evidence type="ECO:0000313" key="2">
    <source>
        <dbReference type="EMBL" id="PXW61509.1"/>
    </source>
</evidence>
<keyword evidence="3" id="KW-1185">Reference proteome</keyword>
<sequence length="313" mass="32903">MTDLKQSLAPAASAAFLFANPIGPRMVLAAEGGAGAAGVQPAAGGSPAGGDGATPPGAWYDTAPGFSDEQRTFLAGKGFTDLAAAVNAHMQADRMVRERNILAKPDPTRMAEWEGWAELGWKADRNDYSLKKPRVPDSFLYDAGFEKALVDAAHTARVPLPAAQAMLDAVVGYAAHAIDAVDANGAKANADLAAALKKDWGADYARNTDLAQRAARHLGIGLDDGAELEAMIGAPRMMQLFHKLGEMLGEDRLVSTAGGGSAAMSASQVQAELDRQAADSDFMKAFGDPRHPRYAEVRAQREALLMRKAKMAG</sequence>
<accession>A0A2V3UAR0</accession>
<dbReference type="Proteomes" id="UP000248021">
    <property type="component" value="Unassembled WGS sequence"/>
</dbReference>
<reference evidence="2 3" key="1">
    <citation type="submission" date="2018-05" db="EMBL/GenBank/DDBJ databases">
        <title>Genomic Encyclopedia of Type Strains, Phase IV (KMG-IV): sequencing the most valuable type-strain genomes for metagenomic binning, comparative biology and taxonomic classification.</title>
        <authorList>
            <person name="Goeker M."/>
        </authorList>
    </citation>
    <scope>NUCLEOTIDE SEQUENCE [LARGE SCALE GENOMIC DNA]</scope>
    <source>
        <strain evidence="2 3">DSM 6462</strain>
    </source>
</reference>
<comment type="caution">
    <text evidence="2">The sequence shown here is derived from an EMBL/GenBank/DDBJ whole genome shotgun (WGS) entry which is preliminary data.</text>
</comment>
<evidence type="ECO:0000313" key="3">
    <source>
        <dbReference type="Proteomes" id="UP000248021"/>
    </source>
</evidence>
<proteinExistence type="predicted"/>
<dbReference type="EMBL" id="QJJK01000003">
    <property type="protein sequence ID" value="PXW61509.1"/>
    <property type="molecule type" value="Genomic_DNA"/>
</dbReference>
<name>A0A2V3UAR0_9HYPH</name>
<gene>
    <name evidence="2" type="ORF">C7450_10324</name>
</gene>